<evidence type="ECO:0000259" key="13">
    <source>
        <dbReference type="Pfam" id="PF00763"/>
    </source>
</evidence>
<comment type="subunit">
    <text evidence="2 12">Homodimer.</text>
</comment>
<keyword evidence="6 12" id="KW-0378">Hydrolase</keyword>
<comment type="caution">
    <text evidence="12">Lacks conserved residue(s) required for the propagation of feature annotation.</text>
</comment>
<evidence type="ECO:0000256" key="12">
    <source>
        <dbReference type="HAMAP-Rule" id="MF_01576"/>
    </source>
</evidence>
<dbReference type="PRINTS" id="PR00085">
    <property type="entry name" value="THFDHDRGNASE"/>
</dbReference>
<keyword evidence="7 12" id="KW-0521">NADP</keyword>
<dbReference type="EMBL" id="LAVA02000019">
    <property type="protein sequence ID" value="OIJ68068.1"/>
    <property type="molecule type" value="Genomic_DNA"/>
</dbReference>
<evidence type="ECO:0000256" key="9">
    <source>
        <dbReference type="ARBA" id="ARBA00023102"/>
    </source>
</evidence>
<feature type="binding site" evidence="12">
    <location>
        <position position="236"/>
    </location>
    <ligand>
        <name>NADP(+)</name>
        <dbReference type="ChEBI" id="CHEBI:58349"/>
    </ligand>
</feature>
<dbReference type="InterPro" id="IPR020631">
    <property type="entry name" value="THF_DH/CycHdrlase_NAD-bd_dom"/>
</dbReference>
<feature type="domain" description="Tetrahydrofolate dehydrogenase/cyclohydrolase NAD(P)-binding" evidence="14">
    <location>
        <begin position="144"/>
        <end position="283"/>
    </location>
</feature>
<dbReference type="GO" id="GO:0004488">
    <property type="term" value="F:methylenetetrahydrofolate dehydrogenase (NADP+) activity"/>
    <property type="evidence" value="ECO:0007669"/>
    <property type="project" value="UniProtKB-UniRule"/>
</dbReference>
<comment type="catalytic activity">
    <reaction evidence="12">
        <text>(6R)-5,10-methylene-5,6,7,8-tetrahydrofolate + NADP(+) = (6R)-5,10-methenyltetrahydrofolate + NADPH</text>
        <dbReference type="Rhea" id="RHEA:22812"/>
        <dbReference type="ChEBI" id="CHEBI:15636"/>
        <dbReference type="ChEBI" id="CHEBI:57455"/>
        <dbReference type="ChEBI" id="CHEBI:57783"/>
        <dbReference type="ChEBI" id="CHEBI:58349"/>
        <dbReference type="EC" id="1.5.1.5"/>
    </reaction>
</comment>
<proteinExistence type="inferred from homology"/>
<dbReference type="HAMAP" id="MF_01576">
    <property type="entry name" value="THF_DHG_CYH"/>
    <property type="match status" value="1"/>
</dbReference>
<dbReference type="SUPFAM" id="SSF53223">
    <property type="entry name" value="Aminoacid dehydrogenase-like, N-terminal domain"/>
    <property type="match status" value="1"/>
</dbReference>
<dbReference type="Pfam" id="PF02882">
    <property type="entry name" value="THF_DHG_CYH_C"/>
    <property type="match status" value="1"/>
</dbReference>
<dbReference type="FunFam" id="3.40.50.10860:FF:000005">
    <property type="entry name" value="C-1-tetrahydrofolate synthase, cytoplasmic, putative"/>
    <property type="match status" value="1"/>
</dbReference>
<dbReference type="EC" id="1.5.1.5" evidence="12"/>
<dbReference type="PANTHER" id="PTHR48099">
    <property type="entry name" value="C-1-TETRAHYDROFOLATE SYNTHASE, CYTOPLASMIC-RELATED"/>
    <property type="match status" value="1"/>
</dbReference>
<dbReference type="InterPro" id="IPR036291">
    <property type="entry name" value="NAD(P)-bd_dom_sf"/>
</dbReference>
<evidence type="ECO:0000313" key="16">
    <source>
        <dbReference type="Proteomes" id="UP000034196"/>
    </source>
</evidence>
<dbReference type="Pfam" id="PF00763">
    <property type="entry name" value="THF_DHG_CYH"/>
    <property type="match status" value="1"/>
</dbReference>
<gene>
    <name evidence="12" type="primary">folD</name>
    <name evidence="15" type="ORF">WN71_009720</name>
</gene>
<evidence type="ECO:0000256" key="6">
    <source>
        <dbReference type="ARBA" id="ARBA00022801"/>
    </source>
</evidence>
<evidence type="ECO:0000256" key="4">
    <source>
        <dbReference type="ARBA" id="ARBA00022605"/>
    </source>
</evidence>
<comment type="catalytic activity">
    <reaction evidence="12">
        <text>(6R)-5,10-methenyltetrahydrofolate + H2O = (6R)-10-formyltetrahydrofolate + H(+)</text>
        <dbReference type="Rhea" id="RHEA:23700"/>
        <dbReference type="ChEBI" id="CHEBI:15377"/>
        <dbReference type="ChEBI" id="CHEBI:15378"/>
        <dbReference type="ChEBI" id="CHEBI:57455"/>
        <dbReference type="ChEBI" id="CHEBI:195366"/>
        <dbReference type="EC" id="3.5.4.9"/>
    </reaction>
</comment>
<sequence length="293" mass="30398">MTTTRTTTRTIDGTRIARGIRARVAARVGEIAHGGRVPGLATVLVGDDPASAVYVAAKRRAVREAGMRDIHRHLPHSVTRAEVAAAIDALAADPDVSGILLQLPLPPHLDAPALIDRIPPEKDVDGLTTASAGRLARGERGLRPCTPSGVLRILDAESVELRGARVAMVGWGELVGRPLAQLLLRRGATVTVAHEFTADLAAVTRPADIVVVATGVRGLIGPEHVTPGATVIDVGIHRTAQGLAGDVRAAELDGIAGRITPVPGAVGPMTIAMLLVNTLRAAEWGAGREAVPM</sequence>
<evidence type="ECO:0000256" key="2">
    <source>
        <dbReference type="ARBA" id="ARBA00011738"/>
    </source>
</evidence>
<dbReference type="AlphaFoldDB" id="A0A1J4P2U5"/>
<evidence type="ECO:0000256" key="10">
    <source>
        <dbReference type="ARBA" id="ARBA00023167"/>
    </source>
</evidence>
<feature type="binding site" evidence="12">
    <location>
        <begin position="170"/>
        <end position="172"/>
    </location>
    <ligand>
        <name>NADP(+)</name>
        <dbReference type="ChEBI" id="CHEBI:58349"/>
    </ligand>
</feature>
<keyword evidence="10 12" id="KW-0486">Methionine biosynthesis</keyword>
<evidence type="ECO:0000256" key="5">
    <source>
        <dbReference type="ARBA" id="ARBA00022755"/>
    </source>
</evidence>
<dbReference type="InterPro" id="IPR000672">
    <property type="entry name" value="THF_DH/CycHdrlase"/>
</dbReference>
<keyword evidence="4 12" id="KW-0028">Amino-acid biosynthesis</keyword>
<dbReference type="Gene3D" id="3.40.50.720">
    <property type="entry name" value="NAD(P)-binding Rossmann-like Domain"/>
    <property type="match status" value="1"/>
</dbReference>
<evidence type="ECO:0000256" key="7">
    <source>
        <dbReference type="ARBA" id="ARBA00022857"/>
    </source>
</evidence>
<dbReference type="PANTHER" id="PTHR48099:SF5">
    <property type="entry name" value="C-1-TETRAHYDROFOLATE SYNTHASE, CYTOPLASMIC"/>
    <property type="match status" value="1"/>
</dbReference>
<dbReference type="GO" id="GO:0004477">
    <property type="term" value="F:methenyltetrahydrofolate cyclohydrolase activity"/>
    <property type="evidence" value="ECO:0007669"/>
    <property type="project" value="UniProtKB-UniRule"/>
</dbReference>
<name>A0A1J4P2U5_9ACTN</name>
<dbReference type="GO" id="GO:0000105">
    <property type="term" value="P:L-histidine biosynthetic process"/>
    <property type="evidence" value="ECO:0007669"/>
    <property type="project" value="UniProtKB-KW"/>
</dbReference>
<dbReference type="Proteomes" id="UP000034196">
    <property type="component" value="Unassembled WGS sequence"/>
</dbReference>
<dbReference type="SUPFAM" id="SSF51735">
    <property type="entry name" value="NAD(P)-binding Rossmann-fold domains"/>
    <property type="match status" value="1"/>
</dbReference>
<evidence type="ECO:0000256" key="3">
    <source>
        <dbReference type="ARBA" id="ARBA00022563"/>
    </source>
</evidence>
<dbReference type="InterPro" id="IPR046346">
    <property type="entry name" value="Aminoacid_DH-like_N_sf"/>
</dbReference>
<organism evidence="15 16">
    <name type="scientific">Streptomyces mangrovisoli</name>
    <dbReference type="NCBI Taxonomy" id="1428628"/>
    <lineage>
        <taxon>Bacteria</taxon>
        <taxon>Bacillati</taxon>
        <taxon>Actinomycetota</taxon>
        <taxon>Actinomycetes</taxon>
        <taxon>Kitasatosporales</taxon>
        <taxon>Streptomycetaceae</taxon>
        <taxon>Streptomyces</taxon>
    </lineage>
</organism>
<dbReference type="OrthoDB" id="9803580at2"/>
<dbReference type="GO" id="GO:0009086">
    <property type="term" value="P:methionine biosynthetic process"/>
    <property type="evidence" value="ECO:0007669"/>
    <property type="project" value="UniProtKB-KW"/>
</dbReference>
<comment type="pathway">
    <text evidence="1 12">One-carbon metabolism; tetrahydrofolate interconversion.</text>
</comment>
<dbReference type="CDD" id="cd01080">
    <property type="entry name" value="NAD_bind_m-THF_DH_Cyclohyd"/>
    <property type="match status" value="1"/>
</dbReference>
<evidence type="ECO:0000259" key="14">
    <source>
        <dbReference type="Pfam" id="PF02882"/>
    </source>
</evidence>
<dbReference type="STRING" id="1428628.WN71_009720"/>
<dbReference type="RefSeq" id="WP_046591372.1">
    <property type="nucleotide sequence ID" value="NZ_LAVA02000019.1"/>
</dbReference>
<dbReference type="GO" id="GO:0005829">
    <property type="term" value="C:cytosol"/>
    <property type="evidence" value="ECO:0007669"/>
    <property type="project" value="TreeGrafter"/>
</dbReference>
<comment type="similarity">
    <text evidence="12">Belongs to the tetrahydrofolate dehydrogenase/cyclohydrolase family.</text>
</comment>
<comment type="function">
    <text evidence="12">Catalyzes the oxidation of 5,10-methylenetetrahydrofolate to 5,10-methenyltetrahydrofolate and then the hydrolysis of 5,10-methenyltetrahydrofolate to 10-formyltetrahydrofolate.</text>
</comment>
<dbReference type="GO" id="GO:0006164">
    <property type="term" value="P:purine nucleotide biosynthetic process"/>
    <property type="evidence" value="ECO:0007669"/>
    <property type="project" value="UniProtKB-KW"/>
</dbReference>
<keyword evidence="16" id="KW-1185">Reference proteome</keyword>
<reference evidence="15" key="1">
    <citation type="submission" date="2016-10" db="EMBL/GenBank/DDBJ databases">
        <title>Genome sequence of Streptomyces mangrovisoli MUSC 149.</title>
        <authorList>
            <person name="Lee L.-H."/>
            <person name="Ser H.-L."/>
        </authorList>
    </citation>
    <scope>NUCLEOTIDE SEQUENCE [LARGE SCALE GENOMIC DNA]</scope>
    <source>
        <strain evidence="15">MUSC 149</strain>
    </source>
</reference>
<dbReference type="GO" id="GO:0035999">
    <property type="term" value="P:tetrahydrofolate interconversion"/>
    <property type="evidence" value="ECO:0007669"/>
    <property type="project" value="UniProtKB-UniRule"/>
</dbReference>
<feature type="domain" description="Tetrahydrofolate dehydrogenase/cyclohydrolase catalytic" evidence="13">
    <location>
        <begin position="11"/>
        <end position="125"/>
    </location>
</feature>
<evidence type="ECO:0000256" key="8">
    <source>
        <dbReference type="ARBA" id="ARBA00023002"/>
    </source>
</evidence>
<evidence type="ECO:0000256" key="1">
    <source>
        <dbReference type="ARBA" id="ARBA00004777"/>
    </source>
</evidence>
<dbReference type="EC" id="3.5.4.9" evidence="12"/>
<keyword evidence="9 12" id="KW-0368">Histidine biosynthesis</keyword>
<comment type="caution">
    <text evidence="15">The sequence shown here is derived from an EMBL/GenBank/DDBJ whole genome shotgun (WGS) entry which is preliminary data.</text>
</comment>
<keyword evidence="5 12" id="KW-0658">Purine biosynthesis</keyword>
<evidence type="ECO:0000256" key="11">
    <source>
        <dbReference type="ARBA" id="ARBA00023268"/>
    </source>
</evidence>
<keyword evidence="8 12" id="KW-0560">Oxidoreductase</keyword>
<accession>A0A1J4P2U5</accession>
<dbReference type="InterPro" id="IPR020630">
    <property type="entry name" value="THF_DH/CycHdrlase_cat_dom"/>
</dbReference>
<dbReference type="Gene3D" id="3.40.50.10860">
    <property type="entry name" value="Leucine Dehydrogenase, chain A, domain 1"/>
    <property type="match status" value="1"/>
</dbReference>
<evidence type="ECO:0000313" key="15">
    <source>
        <dbReference type="EMBL" id="OIJ68068.1"/>
    </source>
</evidence>
<dbReference type="UniPathway" id="UPA00193"/>
<protein>
    <recommendedName>
        <fullName evidence="12">Bifunctional protein FolD</fullName>
    </recommendedName>
    <domain>
        <recommendedName>
            <fullName evidence="12">Methylenetetrahydrofolate dehydrogenase</fullName>
            <ecNumber evidence="12">1.5.1.5</ecNumber>
        </recommendedName>
    </domain>
    <domain>
        <recommendedName>
            <fullName evidence="12">Methenyltetrahydrofolate cyclohydrolase</fullName>
            <ecNumber evidence="12">3.5.4.9</ecNumber>
        </recommendedName>
    </domain>
</protein>
<keyword evidence="3 12" id="KW-0554">One-carbon metabolism</keyword>
<keyword evidence="11 12" id="KW-0511">Multifunctional enzyme</keyword>